<protein>
    <submittedName>
        <fullName evidence="6">IclR family transcriptional regulator</fullName>
    </submittedName>
</protein>
<dbReference type="InterPro" id="IPR005471">
    <property type="entry name" value="Tscrpt_reg_IclR_N"/>
</dbReference>
<comment type="caution">
    <text evidence="6">The sequence shown here is derived from an EMBL/GenBank/DDBJ whole genome shotgun (WGS) entry which is preliminary data.</text>
</comment>
<dbReference type="EMBL" id="SSNY01000015">
    <property type="protein sequence ID" value="THF54829.1"/>
    <property type="molecule type" value="Genomic_DNA"/>
</dbReference>
<keyword evidence="1" id="KW-0805">Transcription regulation</keyword>
<keyword evidence="3" id="KW-0804">Transcription</keyword>
<accession>A0ABY2Q2L2</accession>
<dbReference type="Pfam" id="PF09339">
    <property type="entry name" value="HTH_IclR"/>
    <property type="match status" value="1"/>
</dbReference>
<dbReference type="Pfam" id="PF01614">
    <property type="entry name" value="IclR_C"/>
    <property type="match status" value="1"/>
</dbReference>
<organism evidence="6 7">
    <name type="scientific">Ollibium composti</name>
    <dbReference type="NCBI Taxonomy" id="2675109"/>
    <lineage>
        <taxon>Bacteria</taxon>
        <taxon>Pseudomonadati</taxon>
        <taxon>Pseudomonadota</taxon>
        <taxon>Alphaproteobacteria</taxon>
        <taxon>Hyphomicrobiales</taxon>
        <taxon>Phyllobacteriaceae</taxon>
        <taxon>Ollibium</taxon>
    </lineage>
</organism>
<evidence type="ECO:0000313" key="7">
    <source>
        <dbReference type="Proteomes" id="UP000306441"/>
    </source>
</evidence>
<dbReference type="Gene3D" id="3.30.450.40">
    <property type="match status" value="1"/>
</dbReference>
<dbReference type="SUPFAM" id="SSF46785">
    <property type="entry name" value="Winged helix' DNA-binding domain"/>
    <property type="match status" value="1"/>
</dbReference>
<evidence type="ECO:0000256" key="1">
    <source>
        <dbReference type="ARBA" id="ARBA00023015"/>
    </source>
</evidence>
<dbReference type="InterPro" id="IPR014757">
    <property type="entry name" value="Tscrpt_reg_IclR_C"/>
</dbReference>
<dbReference type="SUPFAM" id="SSF55781">
    <property type="entry name" value="GAF domain-like"/>
    <property type="match status" value="1"/>
</dbReference>
<keyword evidence="7" id="KW-1185">Reference proteome</keyword>
<dbReference type="SMART" id="SM00346">
    <property type="entry name" value="HTH_ICLR"/>
    <property type="match status" value="1"/>
</dbReference>
<sequence>MSAMREVTGAQSVDRALGLLAIVRRNAEAGIGLSDILAESGLNKPTARRLLLALMRAGLVEQDAKSRRYHLGEEAFLMGALAATRHSLLEFTGESLRHISDKSEDSSFFSVRRQNLSVCLQREEGRFPIRTHVLQAGAHHPLGIGAGSMALLADLPDEEIDHIVAENEAAVAARFPRYTPQVIREQVEATRARGWSLNPGLVLPNSWAIGMVVRYPDGRTAGALSLSAIDSRMGAERQENLAALLRDETGRLSVKLQRIFARRDGRARKPTET</sequence>
<dbReference type="Gene3D" id="1.10.10.10">
    <property type="entry name" value="Winged helix-like DNA-binding domain superfamily/Winged helix DNA-binding domain"/>
    <property type="match status" value="1"/>
</dbReference>
<name>A0ABY2Q2L2_9HYPH</name>
<keyword evidence="2" id="KW-0238">DNA-binding</keyword>
<dbReference type="RefSeq" id="WP_136360023.1">
    <property type="nucleotide sequence ID" value="NZ_SSNY01000015.1"/>
</dbReference>
<evidence type="ECO:0000256" key="2">
    <source>
        <dbReference type="ARBA" id="ARBA00023125"/>
    </source>
</evidence>
<evidence type="ECO:0000256" key="3">
    <source>
        <dbReference type="ARBA" id="ARBA00023163"/>
    </source>
</evidence>
<dbReference type="PANTHER" id="PTHR30136:SF39">
    <property type="entry name" value="TRANSCRIPTIONAL REGULATORY PROTEIN"/>
    <property type="match status" value="1"/>
</dbReference>
<dbReference type="InterPro" id="IPR050707">
    <property type="entry name" value="HTH_MetabolicPath_Reg"/>
</dbReference>
<dbReference type="InterPro" id="IPR036388">
    <property type="entry name" value="WH-like_DNA-bd_sf"/>
</dbReference>
<dbReference type="PROSITE" id="PS51077">
    <property type="entry name" value="HTH_ICLR"/>
    <property type="match status" value="1"/>
</dbReference>
<dbReference type="Proteomes" id="UP000306441">
    <property type="component" value="Unassembled WGS sequence"/>
</dbReference>
<reference evidence="6 7" key="1">
    <citation type="submission" date="2019-04" db="EMBL/GenBank/DDBJ databases">
        <title>Mesorhizobium composti sp. nov., isolated from compost.</title>
        <authorList>
            <person name="Lin S.-Y."/>
            <person name="Hameed A."/>
            <person name="Hsieh Y.-T."/>
            <person name="Young C.-C."/>
        </authorList>
    </citation>
    <scope>NUCLEOTIDE SEQUENCE [LARGE SCALE GENOMIC DNA]</scope>
    <source>
        <strain evidence="6 7">CC-YTH430</strain>
    </source>
</reference>
<proteinExistence type="predicted"/>
<evidence type="ECO:0000259" key="4">
    <source>
        <dbReference type="PROSITE" id="PS51077"/>
    </source>
</evidence>
<dbReference type="PROSITE" id="PS51078">
    <property type="entry name" value="ICLR_ED"/>
    <property type="match status" value="1"/>
</dbReference>
<feature type="domain" description="HTH iclR-type" evidence="4">
    <location>
        <begin position="10"/>
        <end position="73"/>
    </location>
</feature>
<dbReference type="InterPro" id="IPR029016">
    <property type="entry name" value="GAF-like_dom_sf"/>
</dbReference>
<evidence type="ECO:0000313" key="6">
    <source>
        <dbReference type="EMBL" id="THF54829.1"/>
    </source>
</evidence>
<feature type="domain" description="IclR-ED" evidence="5">
    <location>
        <begin position="74"/>
        <end position="258"/>
    </location>
</feature>
<dbReference type="PANTHER" id="PTHR30136">
    <property type="entry name" value="HELIX-TURN-HELIX TRANSCRIPTIONAL REGULATOR, ICLR FAMILY"/>
    <property type="match status" value="1"/>
</dbReference>
<dbReference type="InterPro" id="IPR036390">
    <property type="entry name" value="WH_DNA-bd_sf"/>
</dbReference>
<evidence type="ECO:0000259" key="5">
    <source>
        <dbReference type="PROSITE" id="PS51078"/>
    </source>
</evidence>
<gene>
    <name evidence="6" type="ORF">E6C48_20370</name>
</gene>